<feature type="region of interest" description="Disordered" evidence="1">
    <location>
        <begin position="177"/>
        <end position="213"/>
    </location>
</feature>
<name>S9W247_SCHCR</name>
<dbReference type="Proteomes" id="UP000015464">
    <property type="component" value="Unassembled WGS sequence"/>
</dbReference>
<dbReference type="HOGENOM" id="CLU_1305485_0_0_1"/>
<gene>
    <name evidence="2" type="ORF">SPOG_04011</name>
</gene>
<reference evidence="2 3" key="1">
    <citation type="journal article" date="2011" name="Science">
        <title>Comparative functional genomics of the fission yeasts.</title>
        <authorList>
            <person name="Rhind N."/>
            <person name="Chen Z."/>
            <person name="Yassour M."/>
            <person name="Thompson D.A."/>
            <person name="Haas B.J."/>
            <person name="Habib N."/>
            <person name="Wapinski I."/>
            <person name="Roy S."/>
            <person name="Lin M.F."/>
            <person name="Heiman D.I."/>
            <person name="Young S.K."/>
            <person name="Furuya K."/>
            <person name="Guo Y."/>
            <person name="Pidoux A."/>
            <person name="Chen H.M."/>
            <person name="Robbertse B."/>
            <person name="Goldberg J.M."/>
            <person name="Aoki K."/>
            <person name="Bayne E.H."/>
            <person name="Berlin A.M."/>
            <person name="Desjardins C.A."/>
            <person name="Dobbs E."/>
            <person name="Dukaj L."/>
            <person name="Fan L."/>
            <person name="FitzGerald M.G."/>
            <person name="French C."/>
            <person name="Gujja S."/>
            <person name="Hansen K."/>
            <person name="Keifenheim D."/>
            <person name="Levin J.Z."/>
            <person name="Mosher R.A."/>
            <person name="Mueller C.A."/>
            <person name="Pfiffner J."/>
            <person name="Priest M."/>
            <person name="Russ C."/>
            <person name="Smialowska A."/>
            <person name="Swoboda P."/>
            <person name="Sykes S.M."/>
            <person name="Vaughn M."/>
            <person name="Vengrova S."/>
            <person name="Yoder R."/>
            <person name="Zeng Q."/>
            <person name="Allshire R."/>
            <person name="Baulcombe D."/>
            <person name="Birren B.W."/>
            <person name="Brown W."/>
            <person name="Ekwall K."/>
            <person name="Kellis M."/>
            <person name="Leatherwood J."/>
            <person name="Levin H."/>
            <person name="Margalit H."/>
            <person name="Martienssen R."/>
            <person name="Nieduszynski C.A."/>
            <person name="Spatafora J.W."/>
            <person name="Friedman N."/>
            <person name="Dalgaard J.Z."/>
            <person name="Baumann P."/>
            <person name="Niki H."/>
            <person name="Regev A."/>
            <person name="Nusbaum C."/>
        </authorList>
    </citation>
    <scope>NUCLEOTIDE SEQUENCE [LARGE SCALE GENOMIC DNA]</scope>
    <source>
        <strain evidence="3">OY26 / ATCC MYA-4695 / CBS 11777 / NBRC 106824 / NRRL Y48691</strain>
    </source>
</reference>
<feature type="compositionally biased region" description="Acidic residues" evidence="1">
    <location>
        <begin position="201"/>
        <end position="213"/>
    </location>
</feature>
<proteinExistence type="predicted"/>
<dbReference type="OMA" id="WTEEFRV"/>
<sequence>MDSCSGSSLQTLSNVNTKSFITSKRLGKSKQRLPQNVAPKEEDVSAKEYQLFQESIHSPIRINSPHAPYALKSKANFPEKNSKWTEEFRVLQGNGQQADAYDRKSQSSWNPVLYPSLAADRSYSANLSPYVLNSQLLSSSPELRGSETNLVHNLNDSYLQSAFQKAEQSAHVIESKLKPMTRKMKDPTMNLSPGLTAIGATDDDAYDPDYSDL</sequence>
<dbReference type="AlphaFoldDB" id="S9W247"/>
<dbReference type="EMBL" id="KE546988">
    <property type="protein sequence ID" value="EPY54118.1"/>
    <property type="molecule type" value="Genomic_DNA"/>
</dbReference>
<evidence type="ECO:0000256" key="1">
    <source>
        <dbReference type="SAM" id="MobiDB-lite"/>
    </source>
</evidence>
<organism evidence="2 3">
    <name type="scientific">Schizosaccharomyces cryophilus (strain OY26 / ATCC MYA-4695 / CBS 11777 / NBRC 106824 / NRRL Y48691)</name>
    <name type="common">Fission yeast</name>
    <dbReference type="NCBI Taxonomy" id="653667"/>
    <lineage>
        <taxon>Eukaryota</taxon>
        <taxon>Fungi</taxon>
        <taxon>Dikarya</taxon>
        <taxon>Ascomycota</taxon>
        <taxon>Taphrinomycotina</taxon>
        <taxon>Schizosaccharomycetes</taxon>
        <taxon>Schizosaccharomycetales</taxon>
        <taxon>Schizosaccharomycetaceae</taxon>
        <taxon>Schizosaccharomyces</taxon>
    </lineage>
</organism>
<feature type="region of interest" description="Disordered" evidence="1">
    <location>
        <begin position="20"/>
        <end position="44"/>
    </location>
</feature>
<evidence type="ECO:0000313" key="3">
    <source>
        <dbReference type="Proteomes" id="UP000015464"/>
    </source>
</evidence>
<keyword evidence="3" id="KW-1185">Reference proteome</keyword>
<protein>
    <submittedName>
        <fullName evidence="2">Uncharacterized protein</fullName>
    </submittedName>
</protein>
<dbReference type="RefSeq" id="XP_013021728.1">
    <property type="nucleotide sequence ID" value="XM_013166274.1"/>
</dbReference>
<dbReference type="GeneID" id="25038326"/>
<dbReference type="OrthoDB" id="5411869at2759"/>
<accession>S9W247</accession>
<evidence type="ECO:0000313" key="2">
    <source>
        <dbReference type="EMBL" id="EPY54118.1"/>
    </source>
</evidence>